<keyword evidence="1" id="KW-0040">ANK repeat</keyword>
<sequence length="60" mass="6078">MDLSAGLCVGLGGGTATSECVGTIKTTVRYKTAYSVLAASLQGDKSLVQLLLEEGADVNT</sequence>
<dbReference type="PROSITE" id="PS50297">
    <property type="entry name" value="ANK_REP_REGION"/>
    <property type="match status" value="1"/>
</dbReference>
<keyword evidence="3" id="KW-1185">Reference proteome</keyword>
<protein>
    <submittedName>
        <fullName evidence="2">Ankyrin repeat-containing domain</fullName>
    </submittedName>
</protein>
<dbReference type="InterPro" id="IPR002110">
    <property type="entry name" value="Ankyrin_rpt"/>
</dbReference>
<feature type="repeat" description="ANK" evidence="1">
    <location>
        <begin position="31"/>
        <end position="60"/>
    </location>
</feature>
<name>A0A0G4NYV8_PENC3</name>
<organism evidence="2 3">
    <name type="scientific">Penicillium camemberti (strain FM 013)</name>
    <dbReference type="NCBI Taxonomy" id="1429867"/>
    <lineage>
        <taxon>Eukaryota</taxon>
        <taxon>Fungi</taxon>
        <taxon>Dikarya</taxon>
        <taxon>Ascomycota</taxon>
        <taxon>Pezizomycotina</taxon>
        <taxon>Eurotiomycetes</taxon>
        <taxon>Eurotiomycetidae</taxon>
        <taxon>Eurotiales</taxon>
        <taxon>Aspergillaceae</taxon>
        <taxon>Penicillium</taxon>
    </lineage>
</organism>
<evidence type="ECO:0000313" key="3">
    <source>
        <dbReference type="Proteomes" id="UP000053732"/>
    </source>
</evidence>
<proteinExistence type="predicted"/>
<evidence type="ECO:0000256" key="1">
    <source>
        <dbReference type="PROSITE-ProRule" id="PRU00023"/>
    </source>
</evidence>
<dbReference type="Proteomes" id="UP000053732">
    <property type="component" value="Unassembled WGS sequence"/>
</dbReference>
<dbReference type="PROSITE" id="PS50088">
    <property type="entry name" value="ANK_REPEAT"/>
    <property type="match status" value="1"/>
</dbReference>
<reference evidence="2 3" key="1">
    <citation type="journal article" date="2014" name="Nat. Commun.">
        <title>Multiple recent horizontal transfers of a large genomic region in cheese making fungi.</title>
        <authorList>
            <person name="Cheeseman K."/>
            <person name="Ropars J."/>
            <person name="Renault P."/>
            <person name="Dupont J."/>
            <person name="Gouzy J."/>
            <person name="Branca A."/>
            <person name="Abraham A.L."/>
            <person name="Ceppi M."/>
            <person name="Conseiller E."/>
            <person name="Debuchy R."/>
            <person name="Malagnac F."/>
            <person name="Goarin A."/>
            <person name="Silar P."/>
            <person name="Lacoste S."/>
            <person name="Sallet E."/>
            <person name="Bensimon A."/>
            <person name="Giraud T."/>
            <person name="Brygoo Y."/>
        </authorList>
    </citation>
    <scope>NUCLEOTIDE SEQUENCE [LARGE SCALE GENOMIC DNA]</scope>
    <source>
        <strain evidence="3">FM 013</strain>
    </source>
</reference>
<dbReference type="AlphaFoldDB" id="A0A0G4NYV8"/>
<evidence type="ECO:0000313" key="2">
    <source>
        <dbReference type="EMBL" id="CRL19262.1"/>
    </source>
</evidence>
<accession>A0A0G4NYV8</accession>
<dbReference type="EMBL" id="HG793136">
    <property type="protein sequence ID" value="CRL19262.1"/>
    <property type="molecule type" value="Genomic_DNA"/>
</dbReference>
<gene>
    <name evidence="2" type="ORF">PCAMFM013_S003g000053</name>
</gene>